<dbReference type="AlphaFoldDB" id="A0A061BJX1"/>
<proteinExistence type="predicted"/>
<gene>
    <name evidence="4" type="ORF">CYFA0S_31e00166g</name>
</gene>
<name>A0A061BJX1_CYBFA</name>
<evidence type="ECO:0000256" key="2">
    <source>
        <dbReference type="ARBA" id="ARBA00022927"/>
    </source>
</evidence>
<keyword evidence="2" id="KW-0653">Protein transport</keyword>
<dbReference type="GO" id="GO:0019787">
    <property type="term" value="F:ubiquitin-like protein transferase activity"/>
    <property type="evidence" value="ECO:0007669"/>
    <property type="project" value="InterPro"/>
</dbReference>
<dbReference type="GO" id="GO:0006914">
    <property type="term" value="P:autophagy"/>
    <property type="evidence" value="ECO:0007669"/>
    <property type="project" value="UniProtKB-KW"/>
</dbReference>
<dbReference type="InterPro" id="IPR007135">
    <property type="entry name" value="Atg3/Atg10"/>
</dbReference>
<dbReference type="PhylomeDB" id="A0A061BJX1"/>
<evidence type="ECO:0000256" key="3">
    <source>
        <dbReference type="ARBA" id="ARBA00023006"/>
    </source>
</evidence>
<reference evidence="4" key="1">
    <citation type="journal article" date="2014" name="Genome Announc.">
        <title>Genome sequence of the yeast Cyberlindnera fabianii (Hansenula fabianii).</title>
        <authorList>
            <person name="Freel K.C."/>
            <person name="Sarilar V."/>
            <person name="Neuveglise C."/>
            <person name="Devillers H."/>
            <person name="Friedrich A."/>
            <person name="Schacherer J."/>
        </authorList>
    </citation>
    <scope>NUCLEOTIDE SEQUENCE</scope>
    <source>
        <strain evidence="4">YJS4271</strain>
    </source>
</reference>
<protein>
    <submittedName>
        <fullName evidence="4">CYFA0S31e00166g1_1</fullName>
    </submittedName>
</protein>
<sequence length="156" mass="18290">MLSRDSFETQIEVVSTRLACVSGIKNVRFRQSNETKHESSEITFIIETTPEIQRETLITWSPNYQEPLLYFRTLIVEHDQEGQVEIWRRSYDTRYVPMTHPEYSITLTQLSSGNWWFVHPCDTSEILQNSSEGEYLANWCSIFLSLLVPLSVNEFC</sequence>
<dbReference type="Gene3D" id="3.30.1460.50">
    <property type="match status" value="1"/>
</dbReference>
<organism evidence="4">
    <name type="scientific">Cyberlindnera fabianii</name>
    <name type="common">Yeast</name>
    <name type="synonym">Hansenula fabianii</name>
    <dbReference type="NCBI Taxonomy" id="36022"/>
    <lineage>
        <taxon>Eukaryota</taxon>
        <taxon>Fungi</taxon>
        <taxon>Dikarya</taxon>
        <taxon>Ascomycota</taxon>
        <taxon>Saccharomycotina</taxon>
        <taxon>Saccharomycetes</taxon>
        <taxon>Phaffomycetales</taxon>
        <taxon>Phaffomycetaceae</taxon>
        <taxon>Cyberlindnera</taxon>
    </lineage>
</organism>
<dbReference type="GO" id="GO:0015031">
    <property type="term" value="P:protein transport"/>
    <property type="evidence" value="ECO:0007669"/>
    <property type="project" value="UniProtKB-KW"/>
</dbReference>
<dbReference type="Pfam" id="PF03987">
    <property type="entry name" value="Autophagy_act_C"/>
    <property type="match status" value="1"/>
</dbReference>
<keyword evidence="1" id="KW-0833">Ubl conjugation pathway</keyword>
<evidence type="ECO:0000313" key="4">
    <source>
        <dbReference type="EMBL" id="CDR47310.1"/>
    </source>
</evidence>
<dbReference type="EMBL" id="LK052916">
    <property type="protein sequence ID" value="CDR47310.1"/>
    <property type="molecule type" value="Genomic_DNA"/>
</dbReference>
<accession>A0A061BJX1</accession>
<dbReference type="OrthoDB" id="5949865at2759"/>
<keyword evidence="3" id="KW-0072">Autophagy</keyword>
<keyword evidence="2" id="KW-0813">Transport</keyword>
<evidence type="ECO:0000256" key="1">
    <source>
        <dbReference type="ARBA" id="ARBA00022786"/>
    </source>
</evidence>